<sequence>MSTQKIVVCGAGFLGSNIAKVLAARTALTPNARRVQISSRSPENVHASLERDSDVDAGSLLPPVAVDITKPNTLAPSFKGANVVISLVGIMHGTPSDFERIQWKGAENVARAAKEAGAKLIHFSAIGADAASSIPYARTKALAENSVFEICPDATIIRPSLVFGPGDGFFNARTDLIIQRFSQLSRYLPFLPVFGGGTARFQPVFSGDIARAVEIIAREDKDIRKAVAGKIIEAGGPDVFTYREMMELVLQYNHRRRPIISLPFAVGMMQGLVLEQLPLNLFTVTRAQVEQLKSDNVVSHAGASTTSNHLSFQDLVEANSPGSLQTVHDVLPRYL</sequence>
<dbReference type="GO" id="GO:0005739">
    <property type="term" value="C:mitochondrion"/>
    <property type="evidence" value="ECO:0007669"/>
    <property type="project" value="TreeGrafter"/>
</dbReference>
<evidence type="ECO:0000259" key="1">
    <source>
        <dbReference type="Pfam" id="PF01370"/>
    </source>
</evidence>
<evidence type="ECO:0000313" key="2">
    <source>
        <dbReference type="EMBL" id="KZP25437.1"/>
    </source>
</evidence>
<evidence type="ECO:0000313" key="3">
    <source>
        <dbReference type="Proteomes" id="UP000076532"/>
    </source>
</evidence>
<dbReference type="InterPro" id="IPR001509">
    <property type="entry name" value="Epimerase_deHydtase"/>
</dbReference>
<accession>A0A166NW64</accession>
<dbReference type="InterPro" id="IPR051207">
    <property type="entry name" value="ComplexI_NDUFA9_subunit"/>
</dbReference>
<dbReference type="CDD" id="cd05271">
    <property type="entry name" value="NDUFA9_like_SDR_a"/>
    <property type="match status" value="1"/>
</dbReference>
<keyword evidence="3" id="KW-1185">Reference proteome</keyword>
<name>A0A166NW64_9AGAM</name>
<dbReference type="EMBL" id="KV417521">
    <property type="protein sequence ID" value="KZP25437.1"/>
    <property type="molecule type" value="Genomic_DNA"/>
</dbReference>
<dbReference type="AlphaFoldDB" id="A0A166NW64"/>
<protein>
    <submittedName>
        <fullName evidence="2">NAD(P)-binding protein</fullName>
    </submittedName>
</protein>
<reference evidence="2 3" key="1">
    <citation type="journal article" date="2016" name="Mol. Biol. Evol.">
        <title>Comparative Genomics of Early-Diverging Mushroom-Forming Fungi Provides Insights into the Origins of Lignocellulose Decay Capabilities.</title>
        <authorList>
            <person name="Nagy L.G."/>
            <person name="Riley R."/>
            <person name="Tritt A."/>
            <person name="Adam C."/>
            <person name="Daum C."/>
            <person name="Floudas D."/>
            <person name="Sun H."/>
            <person name="Yadav J.S."/>
            <person name="Pangilinan J."/>
            <person name="Larsson K.H."/>
            <person name="Matsuura K."/>
            <person name="Barry K."/>
            <person name="Labutti K."/>
            <person name="Kuo R."/>
            <person name="Ohm R.A."/>
            <person name="Bhattacharya S.S."/>
            <person name="Shirouzu T."/>
            <person name="Yoshinaga Y."/>
            <person name="Martin F.M."/>
            <person name="Grigoriev I.V."/>
            <person name="Hibbett D.S."/>
        </authorList>
    </citation>
    <scope>NUCLEOTIDE SEQUENCE [LARGE SCALE GENOMIC DNA]</scope>
    <source>
        <strain evidence="2 3">CBS 109695</strain>
    </source>
</reference>
<organism evidence="2 3">
    <name type="scientific">Athelia psychrophila</name>
    <dbReference type="NCBI Taxonomy" id="1759441"/>
    <lineage>
        <taxon>Eukaryota</taxon>
        <taxon>Fungi</taxon>
        <taxon>Dikarya</taxon>
        <taxon>Basidiomycota</taxon>
        <taxon>Agaricomycotina</taxon>
        <taxon>Agaricomycetes</taxon>
        <taxon>Agaricomycetidae</taxon>
        <taxon>Atheliales</taxon>
        <taxon>Atheliaceae</taxon>
        <taxon>Athelia</taxon>
    </lineage>
</organism>
<feature type="domain" description="NAD-dependent epimerase/dehydratase" evidence="1">
    <location>
        <begin position="7"/>
        <end position="222"/>
    </location>
</feature>
<dbReference type="PANTHER" id="PTHR12126:SF11">
    <property type="entry name" value="NADH DEHYDROGENASE [UBIQUINONE] 1 ALPHA SUBCOMPLEX SUBUNIT 9, MITOCHONDRIAL"/>
    <property type="match status" value="1"/>
</dbReference>
<dbReference type="GO" id="GO:0044877">
    <property type="term" value="F:protein-containing complex binding"/>
    <property type="evidence" value="ECO:0007669"/>
    <property type="project" value="TreeGrafter"/>
</dbReference>
<dbReference type="PANTHER" id="PTHR12126">
    <property type="entry name" value="NADH-UBIQUINONE OXIDOREDUCTASE 39 KDA SUBUNIT-RELATED"/>
    <property type="match status" value="1"/>
</dbReference>
<dbReference type="InterPro" id="IPR036291">
    <property type="entry name" value="NAD(P)-bd_dom_sf"/>
</dbReference>
<dbReference type="Pfam" id="PF01370">
    <property type="entry name" value="Epimerase"/>
    <property type="match status" value="1"/>
</dbReference>
<proteinExistence type="predicted"/>
<gene>
    <name evidence="2" type="ORF">FIBSPDRAFT_909601</name>
</gene>
<dbReference type="STRING" id="436010.A0A166NW64"/>
<dbReference type="OrthoDB" id="275457at2759"/>
<dbReference type="SUPFAM" id="SSF51735">
    <property type="entry name" value="NAD(P)-binding Rossmann-fold domains"/>
    <property type="match status" value="1"/>
</dbReference>
<dbReference type="Proteomes" id="UP000076532">
    <property type="component" value="Unassembled WGS sequence"/>
</dbReference>
<dbReference type="Gene3D" id="3.40.50.720">
    <property type="entry name" value="NAD(P)-binding Rossmann-like Domain"/>
    <property type="match status" value="1"/>
</dbReference>